<dbReference type="Proteomes" id="UP000199529">
    <property type="component" value="Unassembled WGS sequence"/>
</dbReference>
<name>A0A1H3QFQ7_9PSEU</name>
<gene>
    <name evidence="1" type="ORF">SAMN05216215_104746</name>
</gene>
<protein>
    <submittedName>
        <fullName evidence="1">Uncharacterized protein</fullName>
    </submittedName>
</protein>
<keyword evidence="2" id="KW-1185">Reference proteome</keyword>
<dbReference type="AlphaFoldDB" id="A0A1H3QFQ7"/>
<sequence length="52" mass="5951">MNEETPFADLPLYWQGEIRKLRAECAKLRNERKVIRAAVEMLTNVTTGGDSK</sequence>
<dbReference type="EMBL" id="FNOK01000047">
    <property type="protein sequence ID" value="SDZ12130.1"/>
    <property type="molecule type" value="Genomic_DNA"/>
</dbReference>
<proteinExistence type="predicted"/>
<evidence type="ECO:0000313" key="2">
    <source>
        <dbReference type="Proteomes" id="UP000199529"/>
    </source>
</evidence>
<accession>A0A1H3QFQ7</accession>
<reference evidence="2" key="1">
    <citation type="submission" date="2016-10" db="EMBL/GenBank/DDBJ databases">
        <authorList>
            <person name="Varghese N."/>
            <person name="Submissions S."/>
        </authorList>
    </citation>
    <scope>NUCLEOTIDE SEQUENCE [LARGE SCALE GENOMIC DNA]</scope>
    <source>
        <strain evidence="2">CGMCC 4.3530</strain>
    </source>
</reference>
<dbReference type="RefSeq" id="WP_177226847.1">
    <property type="nucleotide sequence ID" value="NZ_FNOK01000047.1"/>
</dbReference>
<evidence type="ECO:0000313" key="1">
    <source>
        <dbReference type="EMBL" id="SDZ12130.1"/>
    </source>
</evidence>
<organism evidence="1 2">
    <name type="scientific">Saccharopolyspora shandongensis</name>
    <dbReference type="NCBI Taxonomy" id="418495"/>
    <lineage>
        <taxon>Bacteria</taxon>
        <taxon>Bacillati</taxon>
        <taxon>Actinomycetota</taxon>
        <taxon>Actinomycetes</taxon>
        <taxon>Pseudonocardiales</taxon>
        <taxon>Pseudonocardiaceae</taxon>
        <taxon>Saccharopolyspora</taxon>
    </lineage>
</organism>